<protein>
    <submittedName>
        <fullName evidence="1">Uncharacterized protein</fullName>
    </submittedName>
</protein>
<evidence type="ECO:0000313" key="2">
    <source>
        <dbReference type="Proteomes" id="UP001595978"/>
    </source>
</evidence>
<sequence length="90" mass="10549">MILRIVKSTEQQAIIEQALTACFQKKLFSATDFVDMVKYIERQRQVYITKSDKQCNVPIKPLDVQNESIYYISTPQRDIDEYLTVLEADK</sequence>
<keyword evidence="2" id="KW-1185">Reference proteome</keyword>
<dbReference type="EMBL" id="JBHSNQ010000066">
    <property type="protein sequence ID" value="MFC5541628.1"/>
    <property type="molecule type" value="Genomic_DNA"/>
</dbReference>
<proteinExistence type="predicted"/>
<dbReference type="Proteomes" id="UP001595978">
    <property type="component" value="Unassembled WGS sequence"/>
</dbReference>
<reference evidence="2" key="1">
    <citation type="journal article" date="2019" name="Int. J. Syst. Evol. Microbiol.">
        <title>The Global Catalogue of Microorganisms (GCM) 10K type strain sequencing project: providing services to taxonomists for standard genome sequencing and annotation.</title>
        <authorList>
            <consortium name="The Broad Institute Genomics Platform"/>
            <consortium name="The Broad Institute Genome Sequencing Center for Infectious Disease"/>
            <person name="Wu L."/>
            <person name="Ma J."/>
        </authorList>
    </citation>
    <scope>NUCLEOTIDE SEQUENCE [LARGE SCALE GENOMIC DNA]</scope>
    <source>
        <strain evidence="2">CCUG 56331</strain>
    </source>
</reference>
<accession>A0ABW0RCQ3</accession>
<name>A0ABW0RCQ3_9BACL</name>
<comment type="caution">
    <text evidence="1">The sequence shown here is derived from an EMBL/GenBank/DDBJ whole genome shotgun (WGS) entry which is preliminary data.</text>
</comment>
<organism evidence="1 2">
    <name type="scientific">Ureibacillus suwonensis</name>
    <dbReference type="NCBI Taxonomy" id="313007"/>
    <lineage>
        <taxon>Bacteria</taxon>
        <taxon>Bacillati</taxon>
        <taxon>Bacillota</taxon>
        <taxon>Bacilli</taxon>
        <taxon>Bacillales</taxon>
        <taxon>Caryophanaceae</taxon>
        <taxon>Ureibacillus</taxon>
    </lineage>
</organism>
<dbReference type="RefSeq" id="WP_390309321.1">
    <property type="nucleotide sequence ID" value="NZ_JBHSNQ010000066.1"/>
</dbReference>
<evidence type="ECO:0000313" key="1">
    <source>
        <dbReference type="EMBL" id="MFC5541628.1"/>
    </source>
</evidence>
<gene>
    <name evidence="1" type="ORF">ACFPOH_07620</name>
</gene>